<keyword evidence="2" id="KW-1185">Reference proteome</keyword>
<name>A0A4Y2S7B3_ARAVE</name>
<reference evidence="1 2" key="1">
    <citation type="journal article" date="2019" name="Sci. Rep.">
        <title>Orb-weaving spider Araneus ventricosus genome elucidates the spidroin gene catalogue.</title>
        <authorList>
            <person name="Kono N."/>
            <person name="Nakamura H."/>
            <person name="Ohtoshi R."/>
            <person name="Moran D.A.P."/>
            <person name="Shinohara A."/>
            <person name="Yoshida Y."/>
            <person name="Fujiwara M."/>
            <person name="Mori M."/>
            <person name="Tomita M."/>
            <person name="Arakawa K."/>
        </authorList>
    </citation>
    <scope>NUCLEOTIDE SEQUENCE [LARGE SCALE GENOMIC DNA]</scope>
</reference>
<sequence>MANYFHDLDLKGNPTPLPMKLPADINQYDQDSDRMASSLNHQKTYLSANVLGNTFMKSPCNPPILDTDGLAYLLEKGTTYNFRLKIPSRQTLSLMTIDISGNYL</sequence>
<dbReference type="AlphaFoldDB" id="A0A4Y2S7B3"/>
<dbReference type="EMBL" id="BGPR01020095">
    <property type="protein sequence ID" value="GBN83783.1"/>
    <property type="molecule type" value="Genomic_DNA"/>
</dbReference>
<organism evidence="1 2">
    <name type="scientific">Araneus ventricosus</name>
    <name type="common">Orbweaver spider</name>
    <name type="synonym">Epeira ventricosa</name>
    <dbReference type="NCBI Taxonomy" id="182803"/>
    <lineage>
        <taxon>Eukaryota</taxon>
        <taxon>Metazoa</taxon>
        <taxon>Ecdysozoa</taxon>
        <taxon>Arthropoda</taxon>
        <taxon>Chelicerata</taxon>
        <taxon>Arachnida</taxon>
        <taxon>Araneae</taxon>
        <taxon>Araneomorphae</taxon>
        <taxon>Entelegynae</taxon>
        <taxon>Araneoidea</taxon>
        <taxon>Araneidae</taxon>
        <taxon>Araneus</taxon>
    </lineage>
</organism>
<evidence type="ECO:0000313" key="2">
    <source>
        <dbReference type="Proteomes" id="UP000499080"/>
    </source>
</evidence>
<evidence type="ECO:0000313" key="1">
    <source>
        <dbReference type="EMBL" id="GBN83783.1"/>
    </source>
</evidence>
<protein>
    <submittedName>
        <fullName evidence="1">Uncharacterized protein</fullName>
    </submittedName>
</protein>
<dbReference type="Proteomes" id="UP000499080">
    <property type="component" value="Unassembled WGS sequence"/>
</dbReference>
<gene>
    <name evidence="1" type="ORF">AVEN_224992_1</name>
</gene>
<accession>A0A4Y2S7B3</accession>
<comment type="caution">
    <text evidence="1">The sequence shown here is derived from an EMBL/GenBank/DDBJ whole genome shotgun (WGS) entry which is preliminary data.</text>
</comment>
<proteinExistence type="predicted"/>